<evidence type="ECO:0000256" key="1">
    <source>
        <dbReference type="ARBA" id="ARBA00005179"/>
    </source>
</evidence>
<dbReference type="Proteomes" id="UP001147760">
    <property type="component" value="Unassembled WGS sequence"/>
</dbReference>
<evidence type="ECO:0000256" key="2">
    <source>
        <dbReference type="ARBA" id="ARBA00022679"/>
    </source>
</evidence>
<dbReference type="OrthoDB" id="2094832at2759"/>
<evidence type="ECO:0000313" key="6">
    <source>
        <dbReference type="Proteomes" id="UP001147760"/>
    </source>
</evidence>
<keyword evidence="2" id="KW-0808">Transferase</keyword>
<comment type="pathway">
    <text evidence="1">Secondary metabolite biosynthesis.</text>
</comment>
<dbReference type="PANTHER" id="PTHR35897:SF1">
    <property type="entry name" value="METHYLTRANSFERASE AUSD"/>
    <property type="match status" value="1"/>
</dbReference>
<dbReference type="EMBL" id="JAPWDO010000002">
    <property type="protein sequence ID" value="KAJ5483333.1"/>
    <property type="molecule type" value="Genomic_DNA"/>
</dbReference>
<dbReference type="InterPro" id="IPR051654">
    <property type="entry name" value="Meroterpenoid_MTases"/>
</dbReference>
<comment type="similarity">
    <text evidence="4">Belongs to the class I-like SAM-binding methyltransferase superfamily.</text>
</comment>
<organism evidence="5 6">
    <name type="scientific">Penicillium desertorum</name>
    <dbReference type="NCBI Taxonomy" id="1303715"/>
    <lineage>
        <taxon>Eukaryota</taxon>
        <taxon>Fungi</taxon>
        <taxon>Dikarya</taxon>
        <taxon>Ascomycota</taxon>
        <taxon>Pezizomycotina</taxon>
        <taxon>Eurotiomycetes</taxon>
        <taxon>Eurotiomycetidae</taxon>
        <taxon>Eurotiales</taxon>
        <taxon>Aspergillaceae</taxon>
        <taxon>Penicillium</taxon>
    </lineage>
</organism>
<reference evidence="5" key="2">
    <citation type="journal article" date="2023" name="IMA Fungus">
        <title>Comparative genomic study of the Penicillium genus elucidates a diverse pangenome and 15 lateral gene transfer events.</title>
        <authorList>
            <person name="Petersen C."/>
            <person name="Sorensen T."/>
            <person name="Nielsen M.R."/>
            <person name="Sondergaard T.E."/>
            <person name="Sorensen J.L."/>
            <person name="Fitzpatrick D.A."/>
            <person name="Frisvad J.C."/>
            <person name="Nielsen K.L."/>
        </authorList>
    </citation>
    <scope>NUCLEOTIDE SEQUENCE</scope>
    <source>
        <strain evidence="5">IBT 17660</strain>
    </source>
</reference>
<dbReference type="SUPFAM" id="SSF53335">
    <property type="entry name" value="S-adenosyl-L-methionine-dependent methyltransferases"/>
    <property type="match status" value="1"/>
</dbReference>
<protein>
    <recommendedName>
        <fullName evidence="7">Methyltransferase domain-containing protein</fullName>
    </recommendedName>
</protein>
<evidence type="ECO:0008006" key="7">
    <source>
        <dbReference type="Google" id="ProtNLM"/>
    </source>
</evidence>
<dbReference type="InterPro" id="IPR029063">
    <property type="entry name" value="SAM-dependent_MTases_sf"/>
</dbReference>
<sequence length="286" mass="32998">MTKGSGYVRTWNEEADPSKDLSNETRKFLVEYARIEPSTMEKHIIHIVSHILAMIEKMIILYHQQAKKAFEIESYPCFQKFMFLHFDLYHSPSYQLVLKQVKSGDAFLDLGCGLGQDIRRLVYDGAPSENLIGLELRQAFVDLGHELFQDKSDLKSKFLVQNFFVDTPEITSLAKKVKVINSGMFMHLWDWEKQIEVAKRMISLLTPDKGAMITGLHFGSRSAGMWEAVKESPMFVHNPETLKDLWGQCAQETGTVWDFRCVVEEVDYCQDLDSEACILRWTAERL</sequence>
<keyword evidence="3" id="KW-0949">S-adenosyl-L-methionine</keyword>
<comment type="caution">
    <text evidence="5">The sequence shown here is derived from an EMBL/GenBank/DDBJ whole genome shotgun (WGS) entry which is preliminary data.</text>
</comment>
<name>A0A9W9X3Q1_9EURO</name>
<proteinExistence type="inferred from homology"/>
<dbReference type="PANTHER" id="PTHR35897">
    <property type="entry name" value="METHYLTRANSFERASE AUSD"/>
    <property type="match status" value="1"/>
</dbReference>
<dbReference type="AlphaFoldDB" id="A0A9W9X3Q1"/>
<dbReference type="Gene3D" id="3.40.50.150">
    <property type="entry name" value="Vaccinia Virus protein VP39"/>
    <property type="match status" value="1"/>
</dbReference>
<evidence type="ECO:0000256" key="4">
    <source>
        <dbReference type="ARBA" id="ARBA00038314"/>
    </source>
</evidence>
<gene>
    <name evidence="5" type="ORF">N7530_002579</name>
</gene>
<evidence type="ECO:0000313" key="5">
    <source>
        <dbReference type="EMBL" id="KAJ5483333.1"/>
    </source>
</evidence>
<accession>A0A9W9X3Q1</accession>
<keyword evidence="6" id="KW-1185">Reference proteome</keyword>
<dbReference type="GO" id="GO:0016740">
    <property type="term" value="F:transferase activity"/>
    <property type="evidence" value="ECO:0007669"/>
    <property type="project" value="UniProtKB-KW"/>
</dbReference>
<reference evidence="5" key="1">
    <citation type="submission" date="2022-12" db="EMBL/GenBank/DDBJ databases">
        <authorList>
            <person name="Petersen C."/>
        </authorList>
    </citation>
    <scope>NUCLEOTIDE SEQUENCE</scope>
    <source>
        <strain evidence="5">IBT 17660</strain>
    </source>
</reference>
<evidence type="ECO:0000256" key="3">
    <source>
        <dbReference type="ARBA" id="ARBA00022691"/>
    </source>
</evidence>